<dbReference type="EMBL" id="JABBGJ010000049">
    <property type="protein sequence ID" value="NMM03165.1"/>
    <property type="molecule type" value="Genomic_DNA"/>
</dbReference>
<dbReference type="Proteomes" id="UP000544134">
    <property type="component" value="Unassembled WGS sequence"/>
</dbReference>
<evidence type="ECO:0000313" key="3">
    <source>
        <dbReference type="Proteomes" id="UP000544134"/>
    </source>
</evidence>
<organism evidence="2 3">
    <name type="scientific">Paraburkholderia polaris</name>
    <dbReference type="NCBI Taxonomy" id="2728848"/>
    <lineage>
        <taxon>Bacteria</taxon>
        <taxon>Pseudomonadati</taxon>
        <taxon>Pseudomonadota</taxon>
        <taxon>Betaproteobacteria</taxon>
        <taxon>Burkholderiales</taxon>
        <taxon>Burkholderiaceae</taxon>
        <taxon>Paraburkholderia</taxon>
    </lineage>
</organism>
<name>A0A848IT61_9BURK</name>
<dbReference type="Pfam" id="PF08378">
    <property type="entry name" value="NERD"/>
    <property type="match status" value="1"/>
</dbReference>
<evidence type="ECO:0000259" key="1">
    <source>
        <dbReference type="PROSITE" id="PS50965"/>
    </source>
</evidence>
<comment type="caution">
    <text evidence="2">The sequence shown here is derived from an EMBL/GenBank/DDBJ whole genome shotgun (WGS) entry which is preliminary data.</text>
</comment>
<feature type="domain" description="NERD" evidence="1">
    <location>
        <begin position="4"/>
        <end position="128"/>
    </location>
</feature>
<dbReference type="PROSITE" id="PS50965">
    <property type="entry name" value="NERD"/>
    <property type="match status" value="1"/>
</dbReference>
<sequence>MQANGDAGEAAVSDCLQSVLQAISEGPFCLRNSLILNHAPGAAFPTAEVDHLVVTSFGIFVIETKHWYGTILPADNNMLLRVARDGTSEQRKNPAAQNGSKVTFLRSILPQHANAISGVGIFSHPAVRLDMRLKSDLLCLDELAYWLRARRDGYSAARLSPIDTGEVIRAILAHTDTSPNAIRNHKQRVAAMA</sequence>
<accession>A0A848IT61</accession>
<proteinExistence type="predicted"/>
<protein>
    <submittedName>
        <fullName evidence="2">NERD domain-containing protein</fullName>
    </submittedName>
</protein>
<dbReference type="AlphaFoldDB" id="A0A848IT61"/>
<dbReference type="InterPro" id="IPR011528">
    <property type="entry name" value="NERD"/>
</dbReference>
<keyword evidence="3" id="KW-1185">Reference proteome</keyword>
<gene>
    <name evidence="2" type="ORF">HHL24_35335</name>
</gene>
<reference evidence="2 3" key="1">
    <citation type="submission" date="2020-04" db="EMBL/GenBank/DDBJ databases">
        <title>Paraburkholderia sp. RP-4-7 isolated from soil.</title>
        <authorList>
            <person name="Dahal R.H."/>
        </authorList>
    </citation>
    <scope>NUCLEOTIDE SEQUENCE [LARGE SCALE GENOMIC DNA]</scope>
    <source>
        <strain evidence="2 3">RP-4-7</strain>
    </source>
</reference>
<evidence type="ECO:0000313" key="2">
    <source>
        <dbReference type="EMBL" id="NMM03165.1"/>
    </source>
</evidence>
<dbReference type="RefSeq" id="WP_169489917.1">
    <property type="nucleotide sequence ID" value="NZ_JABBGJ010000049.1"/>
</dbReference>